<keyword evidence="2" id="KW-0812">Transmembrane</keyword>
<dbReference type="Gene3D" id="6.10.340.10">
    <property type="match status" value="1"/>
</dbReference>
<dbReference type="PANTHER" id="PTHR44757:SF2">
    <property type="entry name" value="BIOFILM ARCHITECTURE MAINTENANCE PROTEIN MBAA"/>
    <property type="match status" value="1"/>
</dbReference>
<organism evidence="6 7">
    <name type="scientific">Tepidimonas taiwanensis</name>
    <dbReference type="NCBI Taxonomy" id="307486"/>
    <lineage>
        <taxon>Bacteria</taxon>
        <taxon>Pseudomonadati</taxon>
        <taxon>Pseudomonadota</taxon>
        <taxon>Betaproteobacteria</taxon>
        <taxon>Burkholderiales</taxon>
        <taxon>Tepidimonas</taxon>
    </lineage>
</organism>
<dbReference type="Pfam" id="PF00990">
    <property type="entry name" value="GGDEF"/>
    <property type="match status" value="1"/>
</dbReference>
<evidence type="ECO:0000256" key="1">
    <source>
        <dbReference type="SAM" id="Coils"/>
    </source>
</evidence>
<dbReference type="InterPro" id="IPR000160">
    <property type="entry name" value="GGDEF_dom"/>
</dbReference>
<evidence type="ECO:0000313" key="7">
    <source>
        <dbReference type="Proteomes" id="UP000317763"/>
    </source>
</evidence>
<dbReference type="GO" id="GO:0003824">
    <property type="term" value="F:catalytic activity"/>
    <property type="evidence" value="ECO:0007669"/>
    <property type="project" value="UniProtKB-ARBA"/>
</dbReference>
<feature type="domain" description="HAMP" evidence="4">
    <location>
        <begin position="369"/>
        <end position="422"/>
    </location>
</feature>
<keyword evidence="2" id="KW-0472">Membrane</keyword>
<dbReference type="FunFam" id="3.30.70.270:FF:000001">
    <property type="entry name" value="Diguanylate cyclase domain protein"/>
    <property type="match status" value="1"/>
</dbReference>
<dbReference type="Gene3D" id="3.30.450.20">
    <property type="entry name" value="PAS domain"/>
    <property type="match status" value="2"/>
</dbReference>
<dbReference type="PROSITE" id="PS50887">
    <property type="entry name" value="GGDEF"/>
    <property type="match status" value="1"/>
</dbReference>
<dbReference type="InterPro" id="IPR043128">
    <property type="entry name" value="Rev_trsase/Diguanyl_cyclase"/>
</dbReference>
<feature type="transmembrane region" description="Helical" evidence="2">
    <location>
        <begin position="345"/>
        <end position="364"/>
    </location>
</feature>
<dbReference type="GO" id="GO:0007165">
    <property type="term" value="P:signal transduction"/>
    <property type="evidence" value="ECO:0007669"/>
    <property type="project" value="InterPro"/>
</dbReference>
<dbReference type="RefSeq" id="WP_143897915.1">
    <property type="nucleotide sequence ID" value="NZ_CP083911.1"/>
</dbReference>
<dbReference type="EMBL" id="VJOM01000014">
    <property type="protein sequence ID" value="TSE31511.1"/>
    <property type="molecule type" value="Genomic_DNA"/>
</dbReference>
<proteinExistence type="predicted"/>
<dbReference type="OrthoDB" id="9813903at2"/>
<keyword evidence="1" id="KW-0175">Coiled coil</keyword>
<dbReference type="CDD" id="cd01949">
    <property type="entry name" value="GGDEF"/>
    <property type="match status" value="1"/>
</dbReference>
<evidence type="ECO:0000256" key="2">
    <source>
        <dbReference type="SAM" id="Phobius"/>
    </source>
</evidence>
<keyword evidence="2" id="KW-1133">Transmembrane helix</keyword>
<accession>A0A554X6R1</accession>
<evidence type="ECO:0000259" key="4">
    <source>
        <dbReference type="PROSITE" id="PS50885"/>
    </source>
</evidence>
<dbReference type="Pfam" id="PF00563">
    <property type="entry name" value="EAL"/>
    <property type="match status" value="1"/>
</dbReference>
<dbReference type="InterPro" id="IPR035919">
    <property type="entry name" value="EAL_sf"/>
</dbReference>
<dbReference type="Proteomes" id="UP000317763">
    <property type="component" value="Unassembled WGS sequence"/>
</dbReference>
<dbReference type="Gene3D" id="3.20.20.450">
    <property type="entry name" value="EAL domain"/>
    <property type="match status" value="1"/>
</dbReference>
<dbReference type="InterPro" id="IPR029787">
    <property type="entry name" value="Nucleotide_cyclase"/>
</dbReference>
<dbReference type="CDD" id="cd01948">
    <property type="entry name" value="EAL"/>
    <property type="match status" value="1"/>
</dbReference>
<keyword evidence="7" id="KW-1185">Reference proteome</keyword>
<dbReference type="SUPFAM" id="SSF141868">
    <property type="entry name" value="EAL domain-like"/>
    <property type="match status" value="1"/>
</dbReference>
<feature type="coiled-coil region" evidence="1">
    <location>
        <begin position="403"/>
        <end position="444"/>
    </location>
</feature>
<name>A0A554X6R1_9BURK</name>
<dbReference type="STRING" id="307486.GCA_000807215_00994"/>
<dbReference type="SMART" id="SM00052">
    <property type="entry name" value="EAL"/>
    <property type="match status" value="1"/>
</dbReference>
<dbReference type="SUPFAM" id="SSF55073">
    <property type="entry name" value="Nucleotide cyclase"/>
    <property type="match status" value="1"/>
</dbReference>
<evidence type="ECO:0000259" key="5">
    <source>
        <dbReference type="PROSITE" id="PS50887"/>
    </source>
</evidence>
<dbReference type="InterPro" id="IPR052155">
    <property type="entry name" value="Biofilm_reg_signaling"/>
</dbReference>
<feature type="domain" description="EAL" evidence="3">
    <location>
        <begin position="620"/>
        <end position="873"/>
    </location>
</feature>
<dbReference type="NCBIfam" id="TIGR00254">
    <property type="entry name" value="GGDEF"/>
    <property type="match status" value="1"/>
</dbReference>
<evidence type="ECO:0000259" key="3">
    <source>
        <dbReference type="PROSITE" id="PS50883"/>
    </source>
</evidence>
<evidence type="ECO:0000313" key="6">
    <source>
        <dbReference type="EMBL" id="TSE31511.1"/>
    </source>
</evidence>
<dbReference type="CDD" id="cd06225">
    <property type="entry name" value="HAMP"/>
    <property type="match status" value="1"/>
</dbReference>
<dbReference type="GO" id="GO:0016020">
    <property type="term" value="C:membrane"/>
    <property type="evidence" value="ECO:0007669"/>
    <property type="project" value="InterPro"/>
</dbReference>
<dbReference type="PANTHER" id="PTHR44757">
    <property type="entry name" value="DIGUANYLATE CYCLASE DGCP"/>
    <property type="match status" value="1"/>
</dbReference>
<dbReference type="PROSITE" id="PS50883">
    <property type="entry name" value="EAL"/>
    <property type="match status" value="1"/>
</dbReference>
<reference evidence="6 7" key="1">
    <citation type="submission" date="2019-07" db="EMBL/GenBank/DDBJ databases">
        <title>Tepidimonas taiwanensis I1-1 draft genome.</title>
        <authorList>
            <person name="Da Costa M.S."/>
            <person name="Froufe H.J.C."/>
            <person name="Egas C."/>
            <person name="Albuquerque L."/>
        </authorList>
    </citation>
    <scope>NUCLEOTIDE SEQUENCE [LARGE SCALE GENOMIC DNA]</scope>
    <source>
        <strain evidence="6 7">I1-1</strain>
    </source>
</reference>
<comment type="caution">
    <text evidence="6">The sequence shown here is derived from an EMBL/GenBank/DDBJ whole genome shotgun (WGS) entry which is preliminary data.</text>
</comment>
<protein>
    <submittedName>
        <fullName evidence="6">Putative signaling protein</fullName>
    </submittedName>
</protein>
<sequence>MATAPRVPTATAPQQVRVPFRVLLQRRLLAGALTVILALTGLTAVGIVWPMAQHAAQHAFVSATREVDARLQADFGATRQALQVFAHALEANPPSVDAPEPFLHLAQHAIASMPLVTSIVAGNGRGQGWLLLWRPAQREWFVRLTDRARWGDVQHFMTLDDSGRVLRTWREPLAYDARERPWYRLAMATPGQVRWTEPYVFFTTREPGITAALAWRSPQGEPWAVGFDLRASEIDAMLKGLPLGPRGLAVMVDGAGQVFGRSDAPLTLSATATGAWRLPTAADTAPPVIRQALAQPGSEASEPARLGFPDAHWWVTRRAVMLGDRELSLWLAAPWWDFVPHLGRWLALLAGFALAVAIAALWAARRGAQQFARPLEYLARAAEAVGRLSFSRPVRTDWRTVEVQALAKAMNDMRRRLRIFQRRLQRREAQLQREVEALTAAEQRLLHVGLHDPLTDLPNRRLLLERIQHALARGARTGAPLAVLYVDLDHFKEVNDSWGHDVGDALLQQVAQRLRELVRGGDTVARLGGDEFALVLEDIDPATAQDRARAVVAALEQPFELGEHRTHISASVGLCLAPRDGRDAVTLLRHADEAMYRAKSTGRARVVVYEAGFSQATQEAREMREALAQAIADRSIALWWQPQVDLPSGRIVAAEGLLRWQHPRWGHVSPATFIPLAEDGGLMPRLGQLVLALAFEHGKRLEAAGWSLERLAINVSPLQLTGEAFADEVLRHLQASGWPASRLELEITESVLLDEDQARGGLQRLEAQGVRLAVDDFGTGYSSLAYLRRLPLDTLKIDGSFVRDIGTNPQADALVESLIQLGHAVGLELVAEGVETAAQRDFLAARGVRRGQGFLWSPARPVDDWVAHRVAPGAPVSS</sequence>
<dbReference type="InterPro" id="IPR001633">
    <property type="entry name" value="EAL_dom"/>
</dbReference>
<dbReference type="Gene3D" id="3.30.70.270">
    <property type="match status" value="1"/>
</dbReference>
<dbReference type="PROSITE" id="PS50885">
    <property type="entry name" value="HAMP"/>
    <property type="match status" value="1"/>
</dbReference>
<feature type="transmembrane region" description="Helical" evidence="2">
    <location>
        <begin position="28"/>
        <end position="52"/>
    </location>
</feature>
<dbReference type="AlphaFoldDB" id="A0A554X6R1"/>
<gene>
    <name evidence="6" type="ORF">Ttaiw_01465</name>
</gene>
<dbReference type="InterPro" id="IPR003660">
    <property type="entry name" value="HAMP_dom"/>
</dbReference>
<dbReference type="SMART" id="SM00304">
    <property type="entry name" value="HAMP"/>
    <property type="match status" value="1"/>
</dbReference>
<dbReference type="Pfam" id="PF00672">
    <property type="entry name" value="HAMP"/>
    <property type="match status" value="1"/>
</dbReference>
<feature type="domain" description="GGDEF" evidence="5">
    <location>
        <begin position="479"/>
        <end position="611"/>
    </location>
</feature>
<dbReference type="SMART" id="SM00267">
    <property type="entry name" value="GGDEF"/>
    <property type="match status" value="1"/>
</dbReference>